<name>A0A419B179_PECCA</name>
<accession>A0A419B179</accession>
<sequence length="354" mass="40778">MLGNNTGLLSICCLGYNHADFLAENIKSICNISYPKIEVIVVDDGSQDNSVDLLYRLSQSVPFEMKVIAQKNTGNIGKNFNNAYKAAKGEFITFIALDDVYNPNVMLKQIEVMNNSQDLAFVASSKAVSINNDGYINEDFQALSLYSRETGNINDLLELEYSEFGAFYLQGAIFKKSIIDAVGGFDEDMTGDDLVIRTKIFKYIEKNPHCKFLIQKENSCFYRLHDGNVHKNTIRQLKIVTEYLERYWPEKESPKILIDWYCAYIYNEKFDNYIKAFSLNKRASSLLKEDAIISEIKKSVKKEFSPIRKWLKVVFKREKGNNGEREIVILHFFKIKYKKKEKGKNPAVHYSDLI</sequence>
<feature type="domain" description="Glycosyltransferase 2-like" evidence="1">
    <location>
        <begin position="16"/>
        <end position="140"/>
    </location>
</feature>
<dbReference type="AlphaFoldDB" id="A0A419B179"/>
<dbReference type="InterPro" id="IPR029044">
    <property type="entry name" value="Nucleotide-diphossugar_trans"/>
</dbReference>
<evidence type="ECO:0000313" key="3">
    <source>
        <dbReference type="Proteomes" id="UP000283655"/>
    </source>
</evidence>
<keyword evidence="2" id="KW-0808">Transferase</keyword>
<dbReference type="RefSeq" id="WP_119872597.1">
    <property type="nucleotide sequence ID" value="NZ_QZDH01000004.1"/>
</dbReference>
<dbReference type="SUPFAM" id="SSF53448">
    <property type="entry name" value="Nucleotide-diphospho-sugar transferases"/>
    <property type="match status" value="1"/>
</dbReference>
<dbReference type="EMBL" id="QZDH01000004">
    <property type="protein sequence ID" value="RJL55133.1"/>
    <property type="molecule type" value="Genomic_DNA"/>
</dbReference>
<dbReference type="Proteomes" id="UP000283655">
    <property type="component" value="Unassembled WGS sequence"/>
</dbReference>
<evidence type="ECO:0000259" key="1">
    <source>
        <dbReference type="Pfam" id="PF00535"/>
    </source>
</evidence>
<evidence type="ECO:0000313" key="2">
    <source>
        <dbReference type="EMBL" id="RJL55133.1"/>
    </source>
</evidence>
<dbReference type="CDD" id="cd06423">
    <property type="entry name" value="CESA_like"/>
    <property type="match status" value="1"/>
</dbReference>
<proteinExistence type="predicted"/>
<organism evidence="2 3">
    <name type="scientific">Pectobacterium carotovorum</name>
    <name type="common">Erwinia carotovora</name>
    <dbReference type="NCBI Taxonomy" id="554"/>
    <lineage>
        <taxon>Bacteria</taxon>
        <taxon>Pseudomonadati</taxon>
        <taxon>Pseudomonadota</taxon>
        <taxon>Gammaproteobacteria</taxon>
        <taxon>Enterobacterales</taxon>
        <taxon>Pectobacteriaceae</taxon>
        <taxon>Pectobacterium</taxon>
    </lineage>
</organism>
<dbReference type="GO" id="GO:0016758">
    <property type="term" value="F:hexosyltransferase activity"/>
    <property type="evidence" value="ECO:0007669"/>
    <property type="project" value="UniProtKB-ARBA"/>
</dbReference>
<protein>
    <submittedName>
        <fullName evidence="2">Glycosyltransferase family 2 protein</fullName>
    </submittedName>
</protein>
<dbReference type="PANTHER" id="PTHR22916">
    <property type="entry name" value="GLYCOSYLTRANSFERASE"/>
    <property type="match status" value="1"/>
</dbReference>
<gene>
    <name evidence="2" type="ORF">D5071_01165</name>
</gene>
<dbReference type="Pfam" id="PF00535">
    <property type="entry name" value="Glycos_transf_2"/>
    <property type="match status" value="1"/>
</dbReference>
<dbReference type="InterPro" id="IPR001173">
    <property type="entry name" value="Glyco_trans_2-like"/>
</dbReference>
<reference evidence="2 3" key="1">
    <citation type="submission" date="2018-09" db="EMBL/GenBank/DDBJ databases">
        <title>Phylogenetic diversity of Pectobacterium and Dickeya strains causing blackleg disease of potato in Morocco.</title>
        <authorList>
            <person name="Oulghazi S."/>
            <person name="Moumni M."/>
            <person name="Faure D."/>
        </authorList>
    </citation>
    <scope>NUCLEOTIDE SEQUENCE [LARGE SCALE GENOMIC DNA]</scope>
    <source>
        <strain evidence="2 3">S1.15.11.2D</strain>
    </source>
</reference>
<dbReference type="Gene3D" id="3.90.550.10">
    <property type="entry name" value="Spore Coat Polysaccharide Biosynthesis Protein SpsA, Chain A"/>
    <property type="match status" value="1"/>
</dbReference>
<comment type="caution">
    <text evidence="2">The sequence shown here is derived from an EMBL/GenBank/DDBJ whole genome shotgun (WGS) entry which is preliminary data.</text>
</comment>